<gene>
    <name evidence="1" type="ORF">WICPIJ_008082</name>
</gene>
<accession>A0A9P8TJ88</accession>
<evidence type="ECO:0000313" key="1">
    <source>
        <dbReference type="EMBL" id="KAH3680869.1"/>
    </source>
</evidence>
<dbReference type="AlphaFoldDB" id="A0A9P8TJ88"/>
<organism evidence="1 2">
    <name type="scientific">Wickerhamomyces pijperi</name>
    <name type="common">Yeast</name>
    <name type="synonym">Pichia pijperi</name>
    <dbReference type="NCBI Taxonomy" id="599730"/>
    <lineage>
        <taxon>Eukaryota</taxon>
        <taxon>Fungi</taxon>
        <taxon>Dikarya</taxon>
        <taxon>Ascomycota</taxon>
        <taxon>Saccharomycotina</taxon>
        <taxon>Saccharomycetes</taxon>
        <taxon>Phaffomycetales</taxon>
        <taxon>Wickerhamomycetaceae</taxon>
        <taxon>Wickerhamomyces</taxon>
    </lineage>
</organism>
<protein>
    <submittedName>
        <fullName evidence="1">Uncharacterized protein</fullName>
    </submittedName>
</protein>
<sequence length="80" mass="8647">MTLSSTILTCGQTWEASKPSTNNSPRTLLSEEERIGSTTVFNNCKMSELDSSLVVSILVGSTFKVDKAVPDISVDCNECE</sequence>
<evidence type="ECO:0000313" key="2">
    <source>
        <dbReference type="Proteomes" id="UP000774326"/>
    </source>
</evidence>
<keyword evidence="2" id="KW-1185">Reference proteome</keyword>
<comment type="caution">
    <text evidence="1">The sequence shown here is derived from an EMBL/GenBank/DDBJ whole genome shotgun (WGS) entry which is preliminary data.</text>
</comment>
<reference evidence="1" key="1">
    <citation type="journal article" date="2021" name="Open Biol.">
        <title>Shared evolutionary footprints suggest mitochondrial oxidative damage underlies multiple complex I losses in fungi.</title>
        <authorList>
            <person name="Schikora-Tamarit M.A."/>
            <person name="Marcet-Houben M."/>
            <person name="Nosek J."/>
            <person name="Gabaldon T."/>
        </authorList>
    </citation>
    <scope>NUCLEOTIDE SEQUENCE</scope>
    <source>
        <strain evidence="1">CBS2887</strain>
    </source>
</reference>
<reference evidence="1" key="2">
    <citation type="submission" date="2021-01" db="EMBL/GenBank/DDBJ databases">
        <authorList>
            <person name="Schikora-Tamarit M.A."/>
        </authorList>
    </citation>
    <scope>NUCLEOTIDE SEQUENCE</scope>
    <source>
        <strain evidence="1">CBS2887</strain>
    </source>
</reference>
<dbReference type="Proteomes" id="UP000774326">
    <property type="component" value="Unassembled WGS sequence"/>
</dbReference>
<name>A0A9P8TJ88_WICPI</name>
<dbReference type="EMBL" id="JAEUBG010004654">
    <property type="protein sequence ID" value="KAH3680869.1"/>
    <property type="molecule type" value="Genomic_DNA"/>
</dbReference>
<proteinExistence type="predicted"/>